<dbReference type="OrthoDB" id="5865767at2759"/>
<dbReference type="InterPro" id="IPR001849">
    <property type="entry name" value="PH_domain"/>
</dbReference>
<feature type="non-terminal residue" evidence="3">
    <location>
        <position position="578"/>
    </location>
</feature>
<evidence type="ECO:0000256" key="1">
    <source>
        <dbReference type="SAM" id="MobiDB-lite"/>
    </source>
</evidence>
<protein>
    <recommendedName>
        <fullName evidence="2">PH domain-containing protein</fullName>
    </recommendedName>
</protein>
<accession>A0A9P4JAM2</accession>
<dbReference type="Proteomes" id="UP000799536">
    <property type="component" value="Unassembled WGS sequence"/>
</dbReference>
<organism evidence="3 4">
    <name type="scientific">Delitschia confertaspora ATCC 74209</name>
    <dbReference type="NCBI Taxonomy" id="1513339"/>
    <lineage>
        <taxon>Eukaryota</taxon>
        <taxon>Fungi</taxon>
        <taxon>Dikarya</taxon>
        <taxon>Ascomycota</taxon>
        <taxon>Pezizomycotina</taxon>
        <taxon>Dothideomycetes</taxon>
        <taxon>Pleosporomycetidae</taxon>
        <taxon>Pleosporales</taxon>
        <taxon>Delitschiaceae</taxon>
        <taxon>Delitschia</taxon>
    </lineage>
</organism>
<dbReference type="SUPFAM" id="SSF50729">
    <property type="entry name" value="PH domain-like"/>
    <property type="match status" value="1"/>
</dbReference>
<feature type="region of interest" description="Disordered" evidence="1">
    <location>
        <begin position="1"/>
        <end position="51"/>
    </location>
</feature>
<feature type="compositionally biased region" description="Basic and acidic residues" evidence="1">
    <location>
        <begin position="277"/>
        <end position="289"/>
    </location>
</feature>
<name>A0A9P4JAM2_9PLEO</name>
<dbReference type="PROSITE" id="PS50003">
    <property type="entry name" value="PH_DOMAIN"/>
    <property type="match status" value="1"/>
</dbReference>
<keyword evidence="4" id="KW-1185">Reference proteome</keyword>
<proteinExistence type="predicted"/>
<feature type="region of interest" description="Disordered" evidence="1">
    <location>
        <begin position="317"/>
        <end position="393"/>
    </location>
</feature>
<dbReference type="EMBL" id="ML994518">
    <property type="protein sequence ID" value="KAF2196021.1"/>
    <property type="molecule type" value="Genomic_DNA"/>
</dbReference>
<evidence type="ECO:0000313" key="3">
    <source>
        <dbReference type="EMBL" id="KAF2196021.1"/>
    </source>
</evidence>
<feature type="compositionally biased region" description="Polar residues" evidence="1">
    <location>
        <begin position="27"/>
        <end position="39"/>
    </location>
</feature>
<gene>
    <name evidence="3" type="ORF">GQ43DRAFT_445490</name>
</gene>
<feature type="domain" description="PH" evidence="2">
    <location>
        <begin position="107"/>
        <end position="253"/>
    </location>
</feature>
<dbReference type="AlphaFoldDB" id="A0A9P4JAM2"/>
<dbReference type="PANTHER" id="PTHR37283:SF1">
    <property type="entry name" value="PH DOMAIN-CONTAINING PROTEIN YHR131C"/>
    <property type="match status" value="1"/>
</dbReference>
<feature type="region of interest" description="Disordered" evidence="1">
    <location>
        <begin position="260"/>
        <end position="289"/>
    </location>
</feature>
<dbReference type="PANTHER" id="PTHR37283">
    <property type="entry name" value="PH DOMAIN-CONTAINING PROTEIN YHR131C"/>
    <property type="match status" value="1"/>
</dbReference>
<evidence type="ECO:0000259" key="2">
    <source>
        <dbReference type="PROSITE" id="PS50003"/>
    </source>
</evidence>
<reference evidence="3" key="1">
    <citation type="journal article" date="2020" name="Stud. Mycol.">
        <title>101 Dothideomycetes genomes: a test case for predicting lifestyles and emergence of pathogens.</title>
        <authorList>
            <person name="Haridas S."/>
            <person name="Albert R."/>
            <person name="Binder M."/>
            <person name="Bloem J."/>
            <person name="Labutti K."/>
            <person name="Salamov A."/>
            <person name="Andreopoulos B."/>
            <person name="Baker S."/>
            <person name="Barry K."/>
            <person name="Bills G."/>
            <person name="Bluhm B."/>
            <person name="Cannon C."/>
            <person name="Castanera R."/>
            <person name="Culley D."/>
            <person name="Daum C."/>
            <person name="Ezra D."/>
            <person name="Gonzalez J."/>
            <person name="Henrissat B."/>
            <person name="Kuo A."/>
            <person name="Liang C."/>
            <person name="Lipzen A."/>
            <person name="Lutzoni F."/>
            <person name="Magnuson J."/>
            <person name="Mondo S."/>
            <person name="Nolan M."/>
            <person name="Ohm R."/>
            <person name="Pangilinan J."/>
            <person name="Park H.-J."/>
            <person name="Ramirez L."/>
            <person name="Alfaro M."/>
            <person name="Sun H."/>
            <person name="Tritt A."/>
            <person name="Yoshinaga Y."/>
            <person name="Zwiers L.-H."/>
            <person name="Turgeon B."/>
            <person name="Goodwin S."/>
            <person name="Spatafora J."/>
            <person name="Crous P."/>
            <person name="Grigoriev I."/>
        </authorList>
    </citation>
    <scope>NUCLEOTIDE SEQUENCE</scope>
    <source>
        <strain evidence="3">ATCC 74209</strain>
    </source>
</reference>
<feature type="compositionally biased region" description="Basic and acidic residues" evidence="1">
    <location>
        <begin position="552"/>
        <end position="564"/>
    </location>
</feature>
<dbReference type="SMART" id="SM00233">
    <property type="entry name" value="PH"/>
    <property type="match status" value="1"/>
</dbReference>
<dbReference type="Gene3D" id="2.30.29.30">
    <property type="entry name" value="Pleckstrin-homology domain (PH domain)/Phosphotyrosine-binding domain (PTB)"/>
    <property type="match status" value="1"/>
</dbReference>
<feature type="region of interest" description="Disordered" evidence="1">
    <location>
        <begin position="522"/>
        <end position="566"/>
    </location>
</feature>
<dbReference type="InterPro" id="IPR011993">
    <property type="entry name" value="PH-like_dom_sf"/>
</dbReference>
<evidence type="ECO:0000313" key="4">
    <source>
        <dbReference type="Proteomes" id="UP000799536"/>
    </source>
</evidence>
<sequence>MALASVSLHLAGPPRLPSMAERRSTRLSESPANSNITPMPSNPRPSDRSSHIYGYHNTFHTHARLPLDSPPPSYACANSRTTLDRLNAKAQDEAATLSDPLPSYSCSVELQGILGWKQELQSPFEVAEMRGWVDAFVVIRGTQLNIYRVKTSNFLSKDRTVCPGRLLKTYSLQHAEVGVASDFKKTSLVPKSTLARFVPTNARQKLFESDPHLFEPIREHVLRLRLETEQFLLCCSTQDELLEWVETLCAAIDISDPIDDRSEPRYRSLPRRTRRQRTLDSPRMDHLGNLDHLDDGRRLIAEQERIIRQLYPQLANGTTEQGAQARDSHSAQLTLTGDPEADDLDPADARFPAFSRANSSSMNDRSGSSSSNGSFPSSDPKTSPPLRHSPAQALRYRRRCTPILLATSPRVSDVVYSGGKRMRINLKEHGLVEFTPNPPRYDAHSFTETQKVLPPLAEGNRVPSSVATKTALPIRVPERPASPIRGISNESIAVSFNSIDSETFGYDLASSSSAEPQGAIDLDVHLSSGPPLPTKASAMQPKSDAAQQLGNRGKDRRSSQHAMRDNGFSAVAMGVGLL</sequence>
<comment type="caution">
    <text evidence="3">The sequence shown here is derived from an EMBL/GenBank/DDBJ whole genome shotgun (WGS) entry which is preliminary data.</text>
</comment>
<feature type="compositionally biased region" description="Low complexity" evidence="1">
    <location>
        <begin position="359"/>
        <end position="380"/>
    </location>
</feature>